<reference evidence="2" key="1">
    <citation type="journal article" date="2019" name="Int. J. Syst. Evol. Microbiol.">
        <title>The Global Catalogue of Microorganisms (GCM) 10K type strain sequencing project: providing services to taxonomists for standard genome sequencing and annotation.</title>
        <authorList>
            <consortium name="The Broad Institute Genomics Platform"/>
            <consortium name="The Broad Institute Genome Sequencing Center for Infectious Disease"/>
            <person name="Wu L."/>
            <person name="Ma J."/>
        </authorList>
    </citation>
    <scope>NUCLEOTIDE SEQUENCE [LARGE SCALE GENOMIC DNA]</scope>
    <source>
        <strain evidence="2">TBRC 4489</strain>
    </source>
</reference>
<name>A0ABV8I549_9ACTN</name>
<dbReference type="EMBL" id="JBHSBM010000017">
    <property type="protein sequence ID" value="MFC4059332.1"/>
    <property type="molecule type" value="Genomic_DNA"/>
</dbReference>
<dbReference type="Proteomes" id="UP001595850">
    <property type="component" value="Unassembled WGS sequence"/>
</dbReference>
<gene>
    <name evidence="1" type="ORF">ACFOWE_13585</name>
</gene>
<proteinExistence type="predicted"/>
<comment type="caution">
    <text evidence="1">The sequence shown here is derived from an EMBL/GenBank/DDBJ whole genome shotgun (WGS) entry which is preliminary data.</text>
</comment>
<evidence type="ECO:0000313" key="1">
    <source>
        <dbReference type="EMBL" id="MFC4059332.1"/>
    </source>
</evidence>
<evidence type="ECO:0000313" key="2">
    <source>
        <dbReference type="Proteomes" id="UP001595850"/>
    </source>
</evidence>
<organism evidence="1 2">
    <name type="scientific">Planomonospora corallina</name>
    <dbReference type="NCBI Taxonomy" id="1806052"/>
    <lineage>
        <taxon>Bacteria</taxon>
        <taxon>Bacillati</taxon>
        <taxon>Actinomycetota</taxon>
        <taxon>Actinomycetes</taxon>
        <taxon>Streptosporangiales</taxon>
        <taxon>Streptosporangiaceae</taxon>
        <taxon>Planomonospora</taxon>
    </lineage>
</organism>
<keyword evidence="2" id="KW-1185">Reference proteome</keyword>
<accession>A0ABV8I549</accession>
<sequence length="149" mass="16083">MRGPVGGESCASALEEIQRAGARRFEAFGRVMAALGGDAELLESCRDLTWWRGADHSWHIEWREGPYATEVAQVLAERAGGPGVLAGPVGQGTPCSAVVEVIGVSFLLRAVDPLGRRPRTRLSPWRLAEALDTTRRGPSPRPWEQLLGG</sequence>
<protein>
    <submittedName>
        <fullName evidence="1">Uncharacterized protein</fullName>
    </submittedName>
</protein>
<dbReference type="RefSeq" id="WP_377287651.1">
    <property type="nucleotide sequence ID" value="NZ_JBHSBM010000017.1"/>
</dbReference>